<keyword evidence="4" id="KW-1185">Reference proteome</keyword>
<dbReference type="InterPro" id="IPR011009">
    <property type="entry name" value="Kinase-like_dom_sf"/>
</dbReference>
<dbReference type="RefSeq" id="WP_057639102.1">
    <property type="nucleotide sequence ID" value="NZ_LDJM01000052.1"/>
</dbReference>
<organism evidence="3 4">
    <name type="scientific">Stenotrophomonas ginsengisoli</name>
    <dbReference type="NCBI Taxonomy" id="336566"/>
    <lineage>
        <taxon>Bacteria</taxon>
        <taxon>Pseudomonadati</taxon>
        <taxon>Pseudomonadota</taxon>
        <taxon>Gammaproteobacteria</taxon>
        <taxon>Lysobacterales</taxon>
        <taxon>Lysobacteraceae</taxon>
        <taxon>Stenotrophomonas</taxon>
    </lineage>
</organism>
<protein>
    <submittedName>
        <fullName evidence="3">Aminoglycoside phosphotransferase</fullName>
    </submittedName>
</protein>
<accession>A0A0R0D6F2</accession>
<dbReference type="Pfam" id="PF01636">
    <property type="entry name" value="APH"/>
    <property type="match status" value="1"/>
</dbReference>
<feature type="domain" description="Aminoglycoside phosphotransferase" evidence="2">
    <location>
        <begin position="59"/>
        <end position="281"/>
    </location>
</feature>
<dbReference type="PANTHER" id="PTHR21064">
    <property type="entry name" value="AMINOGLYCOSIDE PHOSPHOTRANSFERASE DOMAIN-CONTAINING PROTEIN-RELATED"/>
    <property type="match status" value="1"/>
</dbReference>
<comment type="similarity">
    <text evidence="1">Belongs to the pseudomonas-type ThrB family.</text>
</comment>
<dbReference type="OrthoDB" id="3266537at2"/>
<dbReference type="SUPFAM" id="SSF56112">
    <property type="entry name" value="Protein kinase-like (PK-like)"/>
    <property type="match status" value="1"/>
</dbReference>
<evidence type="ECO:0000313" key="4">
    <source>
        <dbReference type="Proteomes" id="UP000050956"/>
    </source>
</evidence>
<keyword evidence="3" id="KW-0808">Transferase</keyword>
<dbReference type="PATRIC" id="fig|336566.3.peg.2622"/>
<dbReference type="STRING" id="336566.ABB30_14940"/>
<dbReference type="Gene3D" id="3.90.1200.10">
    <property type="match status" value="1"/>
</dbReference>
<proteinExistence type="inferred from homology"/>
<evidence type="ECO:0000313" key="3">
    <source>
        <dbReference type="EMBL" id="KRG73946.1"/>
    </source>
</evidence>
<name>A0A0R0D6F2_9GAMM</name>
<dbReference type="GO" id="GO:0009088">
    <property type="term" value="P:threonine biosynthetic process"/>
    <property type="evidence" value="ECO:0007669"/>
    <property type="project" value="TreeGrafter"/>
</dbReference>
<sequence length="378" mass="41448">MSTLQHRVQGLNNDQVAADWPAIGMDEVHALQPHFAALRGATTVRWHSPRPMSAAAIIDTDNGPVFLKRHHRSVRDAVTLGEEHRFIAHLATASLPVVQLLAAADGATAIEHGQWTYELHALAAGDDRYRDLPSWVPPTSVHDARAAGGMLARLHQAAASYQAPQRSTHMLVARDDLIRSADPITGLQQQLPARPALAAWLAGKPWQQQLQQHLLPWHQRLGTRLAQQPRLWTHNDWHVSNLLWHGQGAHSEVACVFDFGLASPTSALFDLATAIERNAVAWLSLDDGMAAVHTDIALALLDGYRQQQPLVPDQVQLLADLLPLVHLDFALSEVEYFHAATGSPANADIAWHDFLLGHAQWFHSPAGQALLQALRAAA</sequence>
<dbReference type="GO" id="GO:0004413">
    <property type="term" value="F:homoserine kinase activity"/>
    <property type="evidence" value="ECO:0007669"/>
    <property type="project" value="TreeGrafter"/>
</dbReference>
<evidence type="ECO:0000256" key="1">
    <source>
        <dbReference type="ARBA" id="ARBA00038240"/>
    </source>
</evidence>
<gene>
    <name evidence="3" type="ORF">ABB30_14940</name>
</gene>
<reference evidence="3 4" key="1">
    <citation type="submission" date="2015-05" db="EMBL/GenBank/DDBJ databases">
        <title>Genome sequencing and analysis of members of genus Stenotrophomonas.</title>
        <authorList>
            <person name="Patil P.P."/>
            <person name="Midha S."/>
            <person name="Patil P.B."/>
        </authorList>
    </citation>
    <scope>NUCLEOTIDE SEQUENCE [LARGE SCALE GENOMIC DNA]</scope>
    <source>
        <strain evidence="3 4">DSM 24757</strain>
    </source>
</reference>
<evidence type="ECO:0000259" key="2">
    <source>
        <dbReference type="Pfam" id="PF01636"/>
    </source>
</evidence>
<comment type="caution">
    <text evidence="3">The sequence shown here is derived from an EMBL/GenBank/DDBJ whole genome shotgun (WGS) entry which is preliminary data.</text>
</comment>
<dbReference type="EMBL" id="LDJM01000052">
    <property type="protein sequence ID" value="KRG73946.1"/>
    <property type="molecule type" value="Genomic_DNA"/>
</dbReference>
<dbReference type="AlphaFoldDB" id="A0A0R0D6F2"/>
<dbReference type="InterPro" id="IPR002575">
    <property type="entry name" value="Aminoglycoside_PTrfase"/>
</dbReference>
<dbReference type="Proteomes" id="UP000050956">
    <property type="component" value="Unassembled WGS sequence"/>
</dbReference>
<dbReference type="InterPro" id="IPR050249">
    <property type="entry name" value="Pseudomonas-type_ThrB"/>
</dbReference>
<dbReference type="PANTHER" id="PTHR21064:SF6">
    <property type="entry name" value="AMINOGLYCOSIDE PHOSPHOTRANSFERASE DOMAIN-CONTAINING PROTEIN"/>
    <property type="match status" value="1"/>
</dbReference>